<feature type="domain" description="Acyl-CoA oxidase/dehydrogenase middle" evidence="7">
    <location>
        <begin position="110"/>
        <end position="204"/>
    </location>
</feature>
<gene>
    <name evidence="9" type="ORF">OB2597_17017</name>
</gene>
<keyword evidence="4 5" id="KW-0274">FAD</keyword>
<evidence type="ECO:0000256" key="4">
    <source>
        <dbReference type="ARBA" id="ARBA00022827"/>
    </source>
</evidence>
<proteinExistence type="inferred from homology"/>
<feature type="domain" description="Acyl-CoA dehydrogenase/oxidase N-terminal" evidence="8">
    <location>
        <begin position="1"/>
        <end position="97"/>
    </location>
</feature>
<accession>A3TZF7</accession>
<sequence>MFRDTCRRFAEREIGPIWEKADRESEFPRPFFTAAAKAGLIGIAAPADVGGADLGVYEEAICIEECARVNPGLPNALIIQGVAGGILHDFGTPEQQDLARASINGEKILAIAVTEPDAGNDVQNVKSTARRDGDDWVLDGIKSFITLAGEADVLVLLAQTDRERGREGMSFFAVDRNSPGVEVSRIPTYANRPAPTYRVHLNGVRVPEARRVPAGFRQIMAGFNRERILVSARWLGHMQHAQDWALDYAKTRHQFGRPIGANQSIAFMLAQNQTDIEAARLLAYEAADRWDSGCPIGDLIQQVSCAKLFVTQAVVRVTQSALHIGGGWGLTEELPVMRMALDALVAPVTVGSFEIQLRAIAKQLGLPCD</sequence>
<dbReference type="Gene3D" id="2.40.110.10">
    <property type="entry name" value="Butyryl-CoA Dehydrogenase, subunit A, domain 2"/>
    <property type="match status" value="1"/>
</dbReference>
<comment type="caution">
    <text evidence="9">The sequence shown here is derived from an EMBL/GenBank/DDBJ whole genome shotgun (WGS) entry which is preliminary data.</text>
</comment>
<dbReference type="GO" id="GO:0050660">
    <property type="term" value="F:flavin adenine dinucleotide binding"/>
    <property type="evidence" value="ECO:0007669"/>
    <property type="project" value="InterPro"/>
</dbReference>
<dbReference type="InterPro" id="IPR037069">
    <property type="entry name" value="AcylCoA_DH/ox_N_sf"/>
</dbReference>
<evidence type="ECO:0000256" key="5">
    <source>
        <dbReference type="RuleBase" id="RU362125"/>
    </source>
</evidence>
<dbReference type="SUPFAM" id="SSF47203">
    <property type="entry name" value="Acyl-CoA dehydrogenase C-terminal domain-like"/>
    <property type="match status" value="1"/>
</dbReference>
<dbReference type="InterPro" id="IPR036250">
    <property type="entry name" value="AcylCo_DH-like_C"/>
</dbReference>
<dbReference type="PANTHER" id="PTHR43884">
    <property type="entry name" value="ACYL-COA DEHYDROGENASE"/>
    <property type="match status" value="1"/>
</dbReference>
<dbReference type="SUPFAM" id="SSF56645">
    <property type="entry name" value="Acyl-CoA dehydrogenase NM domain-like"/>
    <property type="match status" value="1"/>
</dbReference>
<dbReference type="AlphaFoldDB" id="A3TZF7"/>
<comment type="cofactor">
    <cofactor evidence="1 5">
        <name>FAD</name>
        <dbReference type="ChEBI" id="CHEBI:57692"/>
    </cofactor>
</comment>
<dbReference type="Pfam" id="PF02771">
    <property type="entry name" value="Acyl-CoA_dh_N"/>
    <property type="match status" value="1"/>
</dbReference>
<dbReference type="InterPro" id="IPR009100">
    <property type="entry name" value="AcylCoA_DH/oxidase_NM_dom_sf"/>
</dbReference>
<keyword evidence="3 5" id="KW-0285">Flavoprotein</keyword>
<dbReference type="STRING" id="252305.OB2597_17017"/>
<dbReference type="GO" id="GO:0003995">
    <property type="term" value="F:acyl-CoA dehydrogenase activity"/>
    <property type="evidence" value="ECO:0007669"/>
    <property type="project" value="TreeGrafter"/>
</dbReference>
<feature type="domain" description="Acyl-CoA dehydrogenase/oxidase C-terminal" evidence="6">
    <location>
        <begin position="215"/>
        <end position="364"/>
    </location>
</feature>
<name>A3TZF7_PSEBH</name>
<organism evidence="9 10">
    <name type="scientific">Pseudooceanicola batsensis (strain ATCC BAA-863 / DSM 15984 / KCTC 12145 / HTCC2597)</name>
    <name type="common">Oceanicola batsensis</name>
    <dbReference type="NCBI Taxonomy" id="252305"/>
    <lineage>
        <taxon>Bacteria</taxon>
        <taxon>Pseudomonadati</taxon>
        <taxon>Pseudomonadota</taxon>
        <taxon>Alphaproteobacteria</taxon>
        <taxon>Rhodobacterales</taxon>
        <taxon>Paracoccaceae</taxon>
        <taxon>Pseudooceanicola</taxon>
    </lineage>
</organism>
<dbReference type="InterPro" id="IPR009075">
    <property type="entry name" value="AcylCo_DH/oxidase_C"/>
</dbReference>
<evidence type="ECO:0000259" key="6">
    <source>
        <dbReference type="Pfam" id="PF00441"/>
    </source>
</evidence>
<evidence type="ECO:0000313" key="9">
    <source>
        <dbReference type="EMBL" id="EAQ02438.1"/>
    </source>
</evidence>
<dbReference type="Gene3D" id="1.20.140.10">
    <property type="entry name" value="Butyryl-CoA Dehydrogenase, subunit A, domain 3"/>
    <property type="match status" value="1"/>
</dbReference>
<keyword evidence="5" id="KW-0560">Oxidoreductase</keyword>
<evidence type="ECO:0000259" key="8">
    <source>
        <dbReference type="Pfam" id="PF02771"/>
    </source>
</evidence>
<dbReference type="Proteomes" id="UP000004318">
    <property type="component" value="Unassembled WGS sequence"/>
</dbReference>
<evidence type="ECO:0000259" key="7">
    <source>
        <dbReference type="Pfam" id="PF02770"/>
    </source>
</evidence>
<dbReference type="Gene3D" id="1.10.540.10">
    <property type="entry name" value="Acyl-CoA dehydrogenase/oxidase, N-terminal domain"/>
    <property type="match status" value="1"/>
</dbReference>
<dbReference type="Pfam" id="PF00441">
    <property type="entry name" value="Acyl-CoA_dh_1"/>
    <property type="match status" value="1"/>
</dbReference>
<evidence type="ECO:0000256" key="1">
    <source>
        <dbReference type="ARBA" id="ARBA00001974"/>
    </source>
</evidence>
<evidence type="ECO:0000256" key="3">
    <source>
        <dbReference type="ARBA" id="ARBA00022630"/>
    </source>
</evidence>
<dbReference type="InterPro" id="IPR006091">
    <property type="entry name" value="Acyl-CoA_Oxase/DH_mid-dom"/>
</dbReference>
<dbReference type="HOGENOM" id="CLU_018204_3_5_5"/>
<dbReference type="EMBL" id="AAMO01000007">
    <property type="protein sequence ID" value="EAQ02438.1"/>
    <property type="molecule type" value="Genomic_DNA"/>
</dbReference>
<dbReference type="InterPro" id="IPR046373">
    <property type="entry name" value="Acyl-CoA_Oxase/DH_mid-dom_sf"/>
</dbReference>
<dbReference type="Pfam" id="PF02770">
    <property type="entry name" value="Acyl-CoA_dh_M"/>
    <property type="match status" value="1"/>
</dbReference>
<evidence type="ECO:0000256" key="2">
    <source>
        <dbReference type="ARBA" id="ARBA00009347"/>
    </source>
</evidence>
<evidence type="ECO:0000313" key="10">
    <source>
        <dbReference type="Proteomes" id="UP000004318"/>
    </source>
</evidence>
<dbReference type="InterPro" id="IPR013786">
    <property type="entry name" value="AcylCoA_DH/ox_N"/>
</dbReference>
<comment type="similarity">
    <text evidence="2 5">Belongs to the acyl-CoA dehydrogenase family.</text>
</comment>
<reference evidence="9 10" key="1">
    <citation type="journal article" date="2010" name="J. Bacteriol.">
        <title>Genome sequences of Oceanicola granulosus HTCC2516(T) and Oceanicola batsensis HTCC2597(TDelta).</title>
        <authorList>
            <person name="Thrash J.C."/>
            <person name="Cho J.C."/>
            <person name="Vergin K.L."/>
            <person name="Giovannoni S.J."/>
        </authorList>
    </citation>
    <scope>NUCLEOTIDE SEQUENCE [LARGE SCALE GENOMIC DNA]</scope>
    <source>
        <strain evidence="10">ATCC BAA-863 / DSM 15984 / KCTC 12145 / HTCC2597</strain>
    </source>
</reference>
<protein>
    <submittedName>
        <fullName evidence="9">Butyryl-CoA dehydrogenase</fullName>
    </submittedName>
</protein>
<dbReference type="PANTHER" id="PTHR43884:SF12">
    <property type="entry name" value="ISOVALERYL-COA DEHYDROGENASE, MITOCHONDRIAL-RELATED"/>
    <property type="match status" value="1"/>
</dbReference>
<keyword evidence="10" id="KW-1185">Reference proteome</keyword>